<keyword evidence="3 8" id="KW-0347">Helicase</keyword>
<dbReference type="InterPro" id="IPR027417">
    <property type="entry name" value="P-loop_NTPase"/>
</dbReference>
<feature type="compositionally biased region" description="Basic residues" evidence="10">
    <location>
        <begin position="613"/>
        <end position="627"/>
    </location>
</feature>
<evidence type="ECO:0000256" key="3">
    <source>
        <dbReference type="ARBA" id="ARBA00022806"/>
    </source>
</evidence>
<feature type="domain" description="Helicase C-terminal" evidence="12">
    <location>
        <begin position="261"/>
        <end position="417"/>
    </location>
</feature>
<accession>A0A8T0HF99</accession>
<feature type="region of interest" description="Disordered" evidence="10">
    <location>
        <begin position="562"/>
        <end position="627"/>
    </location>
</feature>
<evidence type="ECO:0000256" key="9">
    <source>
        <dbReference type="RuleBase" id="RU365068"/>
    </source>
</evidence>
<proteinExistence type="inferred from homology"/>
<dbReference type="SMART" id="SM01178">
    <property type="entry name" value="DUF4217"/>
    <property type="match status" value="1"/>
</dbReference>
<dbReference type="InterPro" id="IPR011545">
    <property type="entry name" value="DEAD/DEAH_box_helicase_dom"/>
</dbReference>
<dbReference type="InterPro" id="IPR000629">
    <property type="entry name" value="RNA-helicase_DEAD-box_CS"/>
</dbReference>
<dbReference type="InterPro" id="IPR001650">
    <property type="entry name" value="Helicase_C-like"/>
</dbReference>
<dbReference type="GO" id="GO:0003723">
    <property type="term" value="F:RNA binding"/>
    <property type="evidence" value="ECO:0007669"/>
    <property type="project" value="UniProtKB-UniRule"/>
</dbReference>
<reference evidence="13 14" key="1">
    <citation type="submission" date="2020-06" db="EMBL/GenBank/DDBJ databases">
        <title>WGS assembly of Ceratodon purpureus strain R40.</title>
        <authorList>
            <person name="Carey S.B."/>
            <person name="Jenkins J."/>
            <person name="Shu S."/>
            <person name="Lovell J.T."/>
            <person name="Sreedasyam A."/>
            <person name="Maumus F."/>
            <person name="Tiley G.P."/>
            <person name="Fernandez-Pozo N."/>
            <person name="Barry K."/>
            <person name="Chen C."/>
            <person name="Wang M."/>
            <person name="Lipzen A."/>
            <person name="Daum C."/>
            <person name="Saski C.A."/>
            <person name="Payton A.C."/>
            <person name="Mcbreen J.C."/>
            <person name="Conrad R.E."/>
            <person name="Kollar L.M."/>
            <person name="Olsson S."/>
            <person name="Huttunen S."/>
            <person name="Landis J.B."/>
            <person name="Wickett N.J."/>
            <person name="Johnson M.G."/>
            <person name="Rensing S.A."/>
            <person name="Grimwood J."/>
            <person name="Schmutz J."/>
            <person name="Mcdaniel S.F."/>
        </authorList>
    </citation>
    <scope>NUCLEOTIDE SEQUENCE [LARGE SCALE GENOMIC DNA]</scope>
    <source>
        <strain evidence="13 14">R40</strain>
    </source>
</reference>
<evidence type="ECO:0000259" key="12">
    <source>
        <dbReference type="PROSITE" id="PS51194"/>
    </source>
</evidence>
<feature type="domain" description="Helicase ATP-binding" evidence="11">
    <location>
        <begin position="44"/>
        <end position="222"/>
    </location>
</feature>
<keyword evidence="1 8" id="KW-0547">Nucleotide-binding</keyword>
<evidence type="ECO:0000256" key="4">
    <source>
        <dbReference type="ARBA" id="ARBA00022840"/>
    </source>
</evidence>
<dbReference type="FunFam" id="3.40.50.300:FF:000877">
    <property type="entry name" value="RNA helicase"/>
    <property type="match status" value="1"/>
</dbReference>
<dbReference type="GO" id="GO:0005524">
    <property type="term" value="F:ATP binding"/>
    <property type="evidence" value="ECO:0007669"/>
    <property type="project" value="UniProtKB-UniRule"/>
</dbReference>
<evidence type="ECO:0000313" key="14">
    <source>
        <dbReference type="Proteomes" id="UP000822688"/>
    </source>
</evidence>
<keyword evidence="14" id="KW-1185">Reference proteome</keyword>
<keyword evidence="4 8" id="KW-0067">ATP-binding</keyword>
<dbReference type="Pfam" id="PF13959">
    <property type="entry name" value="CTE_SPB4"/>
    <property type="match status" value="1"/>
</dbReference>
<comment type="similarity">
    <text evidence="6">Belongs to the DEAD box helicase family. DDX55/SPB4 subfamily.</text>
</comment>
<organism evidence="13 14">
    <name type="scientific">Ceratodon purpureus</name>
    <name type="common">Fire moss</name>
    <name type="synonym">Dicranum purpureum</name>
    <dbReference type="NCBI Taxonomy" id="3225"/>
    <lineage>
        <taxon>Eukaryota</taxon>
        <taxon>Viridiplantae</taxon>
        <taxon>Streptophyta</taxon>
        <taxon>Embryophyta</taxon>
        <taxon>Bryophyta</taxon>
        <taxon>Bryophytina</taxon>
        <taxon>Bryopsida</taxon>
        <taxon>Dicranidae</taxon>
        <taxon>Pseudoditrichales</taxon>
        <taxon>Ditrichaceae</taxon>
        <taxon>Ceratodon</taxon>
    </lineage>
</organism>
<dbReference type="InterPro" id="IPR014001">
    <property type="entry name" value="Helicase_ATP-bd"/>
</dbReference>
<dbReference type="PROSITE" id="PS00039">
    <property type="entry name" value="DEAD_ATP_HELICASE"/>
    <property type="match status" value="1"/>
</dbReference>
<dbReference type="CDD" id="cd17960">
    <property type="entry name" value="DEADc_DDX55"/>
    <property type="match status" value="1"/>
</dbReference>
<dbReference type="GO" id="GO:0003724">
    <property type="term" value="F:RNA helicase activity"/>
    <property type="evidence" value="ECO:0007669"/>
    <property type="project" value="UniProtKB-EC"/>
</dbReference>
<evidence type="ECO:0000256" key="2">
    <source>
        <dbReference type="ARBA" id="ARBA00022801"/>
    </source>
</evidence>
<keyword evidence="5 9" id="KW-0694">RNA-binding</keyword>
<evidence type="ECO:0000256" key="10">
    <source>
        <dbReference type="SAM" id="MobiDB-lite"/>
    </source>
</evidence>
<name>A0A8T0HF99_CERPU</name>
<evidence type="ECO:0000256" key="6">
    <source>
        <dbReference type="ARBA" id="ARBA00038002"/>
    </source>
</evidence>
<dbReference type="GO" id="GO:0016787">
    <property type="term" value="F:hydrolase activity"/>
    <property type="evidence" value="ECO:0007669"/>
    <property type="project" value="UniProtKB-KW"/>
</dbReference>
<dbReference type="SUPFAM" id="SSF52540">
    <property type="entry name" value="P-loop containing nucleoside triphosphate hydrolases"/>
    <property type="match status" value="1"/>
</dbReference>
<comment type="caution">
    <text evidence="13">The sequence shown here is derived from an EMBL/GenBank/DDBJ whole genome shotgun (WGS) entry which is preliminary data.</text>
</comment>
<dbReference type="CDD" id="cd18787">
    <property type="entry name" value="SF2_C_DEAD"/>
    <property type="match status" value="1"/>
</dbReference>
<dbReference type="Proteomes" id="UP000822688">
    <property type="component" value="Chromosome 6"/>
</dbReference>
<dbReference type="PROSITE" id="PS51192">
    <property type="entry name" value="HELICASE_ATP_BIND_1"/>
    <property type="match status" value="1"/>
</dbReference>
<evidence type="ECO:0000259" key="11">
    <source>
        <dbReference type="PROSITE" id="PS51192"/>
    </source>
</evidence>
<comment type="catalytic activity">
    <reaction evidence="7 9">
        <text>ATP + H2O = ADP + phosphate + H(+)</text>
        <dbReference type="Rhea" id="RHEA:13065"/>
        <dbReference type="ChEBI" id="CHEBI:15377"/>
        <dbReference type="ChEBI" id="CHEBI:15378"/>
        <dbReference type="ChEBI" id="CHEBI:30616"/>
        <dbReference type="ChEBI" id="CHEBI:43474"/>
        <dbReference type="ChEBI" id="CHEBI:456216"/>
        <dbReference type="EC" id="3.6.4.13"/>
    </reaction>
</comment>
<dbReference type="Pfam" id="PF00270">
    <property type="entry name" value="DEAD"/>
    <property type="match status" value="1"/>
</dbReference>
<feature type="region of interest" description="Disordered" evidence="10">
    <location>
        <begin position="491"/>
        <end position="549"/>
    </location>
</feature>
<dbReference type="PROSITE" id="PS51194">
    <property type="entry name" value="HELICASE_CTER"/>
    <property type="match status" value="1"/>
</dbReference>
<dbReference type="PANTHER" id="PTHR24031">
    <property type="entry name" value="RNA HELICASE"/>
    <property type="match status" value="1"/>
</dbReference>
<dbReference type="SMART" id="SM00487">
    <property type="entry name" value="DEXDc"/>
    <property type="match status" value="1"/>
</dbReference>
<gene>
    <name evidence="13" type="ORF">KC19_6G127800</name>
</gene>
<feature type="compositionally biased region" description="Basic and acidic residues" evidence="10">
    <location>
        <begin position="495"/>
        <end position="504"/>
    </location>
</feature>
<protein>
    <recommendedName>
        <fullName evidence="9">ATP-dependent RNA helicase</fullName>
        <ecNumber evidence="9">3.6.4.13</ecNumber>
    </recommendedName>
</protein>
<dbReference type="Pfam" id="PF00271">
    <property type="entry name" value="Helicase_C"/>
    <property type="match status" value="1"/>
</dbReference>
<dbReference type="EC" id="3.6.4.13" evidence="9"/>
<dbReference type="Gene3D" id="3.40.50.300">
    <property type="entry name" value="P-loop containing nucleotide triphosphate hydrolases"/>
    <property type="match status" value="2"/>
</dbReference>
<evidence type="ECO:0000313" key="13">
    <source>
        <dbReference type="EMBL" id="KAG0569950.1"/>
    </source>
</evidence>
<evidence type="ECO:0000256" key="1">
    <source>
        <dbReference type="ARBA" id="ARBA00022741"/>
    </source>
</evidence>
<evidence type="ECO:0000256" key="8">
    <source>
        <dbReference type="RuleBase" id="RU000492"/>
    </source>
</evidence>
<dbReference type="EMBL" id="CM026427">
    <property type="protein sequence ID" value="KAG0569950.1"/>
    <property type="molecule type" value="Genomic_DNA"/>
</dbReference>
<dbReference type="SMART" id="SM00490">
    <property type="entry name" value="HELICc"/>
    <property type="match status" value="1"/>
</dbReference>
<keyword evidence="2 8" id="KW-0378">Hydrolase</keyword>
<dbReference type="AlphaFoldDB" id="A0A8T0HF99"/>
<feature type="compositionally biased region" description="Basic and acidic residues" evidence="10">
    <location>
        <begin position="523"/>
        <end position="535"/>
    </location>
</feature>
<dbReference type="InterPro" id="IPR025313">
    <property type="entry name" value="SPB4-like_CTE"/>
</dbReference>
<evidence type="ECO:0000256" key="5">
    <source>
        <dbReference type="ARBA" id="ARBA00022884"/>
    </source>
</evidence>
<feature type="compositionally biased region" description="Pro residues" evidence="10">
    <location>
        <begin position="513"/>
        <end position="522"/>
    </location>
</feature>
<comment type="function">
    <text evidence="9">RNA helicase.</text>
</comment>
<sequence>MSNMAAVKGTVQFRTLEPRLSDATLQVLDSFSFSTATPVQAATIPLLCAYKDVAVDAATGSGKTLAFLVPMVEILRRLADPLKAFQVGAVIVSPTRELASQIYHVLEPFLTTLPGIRAMLLVGGTDVTAEVAKLKQSGANVLIGTPGRLYDIMERVSALDFRNLEVLILDEADRLLDMGFQRQLTSILGHLPKQRRTGLFSATQTEAVVELARAGLRNPVRVEVRTQAKAQAADSQLVQSKTPSGLTLQYLICEGDEKPSHLVQFLSEHRKNKIILYFMTCACVDYWAIILPQLEALSGIQAVALHGKMKQAVREKALAVFAGLSAGLLVCTDVAARGLDIPGVDWIVQYDPPQDPNVFVHRVGRTARMGQSGNALVFLLPKEDAYVEFLRIRKVPIEERPKSDSAPDVVPLFRAAAAKDRDIMEKGLRAFVSYIRAYKEHHCTFIFKWKQLEAGLAAMGFGLLQLPSMPELKRNVMSIAGFQPAKGVDVSSVPFKDKAREKQRQKNLASKPPRQPRLPEPTRPPKKEKKETADKRRLHQKQDDDDEMDREYRLLKKLKKGTLSEQEYEEEVMQLDEPTSNGSEDIDDVDSNVQASDSKKSKKSVGSSSRSQSKFKNRPAARAFKKR</sequence>
<evidence type="ECO:0000256" key="7">
    <source>
        <dbReference type="ARBA" id="ARBA00047984"/>
    </source>
</evidence>
<comment type="domain">
    <text evidence="9">The Q motif is unique to and characteristic of the DEAD box family of RNA helicases and controls ATP binding and hydrolysis.</text>
</comment>